<dbReference type="OrthoDB" id="8594737at2"/>
<evidence type="ECO:0000313" key="3">
    <source>
        <dbReference type="Proteomes" id="UP000237082"/>
    </source>
</evidence>
<accession>A0A2S5DG49</accession>
<keyword evidence="1" id="KW-0472">Membrane</keyword>
<gene>
    <name evidence="2" type="ORF">C2I19_10615</name>
</gene>
<dbReference type="RefSeq" id="WP_103902668.1">
    <property type="nucleotide sequence ID" value="NZ_PQWB01000040.1"/>
</dbReference>
<feature type="transmembrane region" description="Helical" evidence="1">
    <location>
        <begin position="39"/>
        <end position="60"/>
    </location>
</feature>
<feature type="transmembrane region" description="Helical" evidence="1">
    <location>
        <begin position="6"/>
        <end position="27"/>
    </location>
</feature>
<evidence type="ECO:0000256" key="1">
    <source>
        <dbReference type="SAM" id="Phobius"/>
    </source>
</evidence>
<keyword evidence="1" id="KW-1133">Transmembrane helix</keyword>
<proteinExistence type="predicted"/>
<organism evidence="2 3">
    <name type="scientific">Chromobacterium alticapitis</name>
    <dbReference type="NCBI Taxonomy" id="2073169"/>
    <lineage>
        <taxon>Bacteria</taxon>
        <taxon>Pseudomonadati</taxon>
        <taxon>Pseudomonadota</taxon>
        <taxon>Betaproteobacteria</taxon>
        <taxon>Neisseriales</taxon>
        <taxon>Chromobacteriaceae</taxon>
        <taxon>Chromobacterium</taxon>
    </lineage>
</organism>
<evidence type="ECO:0000313" key="2">
    <source>
        <dbReference type="EMBL" id="POZ61997.1"/>
    </source>
</evidence>
<evidence type="ECO:0008006" key="4">
    <source>
        <dbReference type="Google" id="ProtNLM"/>
    </source>
</evidence>
<keyword evidence="3" id="KW-1185">Reference proteome</keyword>
<reference evidence="3" key="1">
    <citation type="submission" date="2018-02" db="EMBL/GenBank/DDBJ databases">
        <authorList>
            <person name="O'Hara-Hanley K."/>
            <person name="Soby S."/>
        </authorList>
    </citation>
    <scope>NUCLEOTIDE SEQUENCE [LARGE SCALE GENOMIC DNA]</scope>
    <source>
        <strain evidence="3">MWU14-2602</strain>
    </source>
</reference>
<dbReference type="AlphaFoldDB" id="A0A2S5DG49"/>
<dbReference type="EMBL" id="PQWB01000040">
    <property type="protein sequence ID" value="POZ61997.1"/>
    <property type="molecule type" value="Genomic_DNA"/>
</dbReference>
<keyword evidence="1" id="KW-0812">Transmembrane</keyword>
<feature type="transmembrane region" description="Helical" evidence="1">
    <location>
        <begin position="89"/>
        <end position="108"/>
    </location>
</feature>
<protein>
    <recommendedName>
        <fullName evidence="4">Copper resistance protein D domain-containing protein</fullName>
    </recommendedName>
</protein>
<feature type="transmembrane region" description="Helical" evidence="1">
    <location>
        <begin position="120"/>
        <end position="143"/>
    </location>
</feature>
<name>A0A2S5DG49_9NEIS</name>
<sequence>MDLLLLSHPTFGALGIMAAVWVLVEALNASSGNEARIRFASRIVAFCIGMSWVLGGYWYVHFYGHDKALILKGPLPYAHNLVMETKEHLFFIVLILAFYLPIVAARGLHENPAARRMTIAAAGLLALTAFAVEGGGAIISFGVKAALLQHGA</sequence>
<comment type="caution">
    <text evidence="2">The sequence shown here is derived from an EMBL/GenBank/DDBJ whole genome shotgun (WGS) entry which is preliminary data.</text>
</comment>
<dbReference type="Proteomes" id="UP000237082">
    <property type="component" value="Unassembled WGS sequence"/>
</dbReference>